<protein>
    <submittedName>
        <fullName evidence="3">Glycosyl transferase, group 1 domain protein</fullName>
        <ecNumber evidence="3">2.4.-.-</ecNumber>
    </submittedName>
</protein>
<dbReference type="InterPro" id="IPR001296">
    <property type="entry name" value="Glyco_trans_1"/>
</dbReference>
<comment type="caution">
    <text evidence="3">The sequence shown here is derived from an EMBL/GenBank/DDBJ whole genome shotgun (WGS) entry which is preliminary data.</text>
</comment>
<feature type="domain" description="Glycosyltransferase subfamily 4-like N-terminal" evidence="2">
    <location>
        <begin position="1"/>
        <end position="96"/>
    </location>
</feature>
<feature type="non-terminal residue" evidence="3">
    <location>
        <position position="1"/>
    </location>
</feature>
<dbReference type="EMBL" id="AUZZ01010624">
    <property type="protein sequence ID" value="EQD29162.1"/>
    <property type="molecule type" value="Genomic_DNA"/>
</dbReference>
<evidence type="ECO:0000259" key="2">
    <source>
        <dbReference type="Pfam" id="PF13579"/>
    </source>
</evidence>
<keyword evidence="3" id="KW-0328">Glycosyltransferase</keyword>
<dbReference type="PANTHER" id="PTHR45947:SF3">
    <property type="entry name" value="SULFOQUINOVOSYL TRANSFERASE SQD2"/>
    <property type="match status" value="1"/>
</dbReference>
<dbReference type="EC" id="2.4.-.-" evidence="3"/>
<feature type="domain" description="Glycosyl transferase family 1" evidence="1">
    <location>
        <begin position="116"/>
        <end position="230"/>
    </location>
</feature>
<name>T0YBJ1_9ZZZZ</name>
<dbReference type="CDD" id="cd03801">
    <property type="entry name" value="GT4_PimA-like"/>
    <property type="match status" value="1"/>
</dbReference>
<dbReference type="Pfam" id="PF00534">
    <property type="entry name" value="Glycos_transf_1"/>
    <property type="match status" value="1"/>
</dbReference>
<proteinExistence type="predicted"/>
<reference evidence="3" key="1">
    <citation type="submission" date="2013-08" db="EMBL/GenBank/DDBJ databases">
        <authorList>
            <person name="Mendez C."/>
            <person name="Richter M."/>
            <person name="Ferrer M."/>
            <person name="Sanchez J."/>
        </authorList>
    </citation>
    <scope>NUCLEOTIDE SEQUENCE</scope>
</reference>
<reference evidence="3" key="2">
    <citation type="journal article" date="2014" name="ISME J.">
        <title>Microbial stratification in low pH oxic and suboxic macroscopic growths along an acid mine drainage.</title>
        <authorList>
            <person name="Mendez-Garcia C."/>
            <person name="Mesa V."/>
            <person name="Sprenger R.R."/>
            <person name="Richter M."/>
            <person name="Diez M.S."/>
            <person name="Solano J."/>
            <person name="Bargiela R."/>
            <person name="Golyshina O.V."/>
            <person name="Manteca A."/>
            <person name="Ramos J.L."/>
            <person name="Gallego J.R."/>
            <person name="Llorente I."/>
            <person name="Martins Dos Santos V.A."/>
            <person name="Jensen O.N."/>
            <person name="Pelaez A.I."/>
            <person name="Sanchez J."/>
            <person name="Ferrer M."/>
        </authorList>
    </citation>
    <scope>NUCLEOTIDE SEQUENCE</scope>
</reference>
<dbReference type="InterPro" id="IPR050194">
    <property type="entry name" value="Glycosyltransferase_grp1"/>
</dbReference>
<dbReference type="InterPro" id="IPR028098">
    <property type="entry name" value="Glyco_trans_4-like_N"/>
</dbReference>
<dbReference type="Pfam" id="PF13579">
    <property type="entry name" value="Glyco_trans_4_4"/>
    <property type="match status" value="1"/>
</dbReference>
<dbReference type="PANTHER" id="PTHR45947">
    <property type="entry name" value="SULFOQUINOVOSYL TRANSFERASE SQD2"/>
    <property type="match status" value="1"/>
</dbReference>
<sequence>RPDLVHVHTFGTHQVAVARRYGRRTGTPFVLTAHFHPIWSIEGGWIRHRIRGFYDRRLADPIVRDAARVIVQTREEERLLRILGLRLPPVAILPPGYSPLPPPPSPGAFRTAYGLDGPYLLFVGRLASNKGLLPLVDAFAPLARSDPAATLVLVGADGGMRPAVEARVRTLDLGRRVRILGHLGSDALLADAYRDARALVLPSEYEAFGLVLLEALAQGTPVVASRVGGI</sequence>
<gene>
    <name evidence="3" type="ORF">B2A_14626</name>
</gene>
<dbReference type="Gene3D" id="3.40.50.2000">
    <property type="entry name" value="Glycogen Phosphorylase B"/>
    <property type="match status" value="2"/>
</dbReference>
<evidence type="ECO:0000313" key="3">
    <source>
        <dbReference type="EMBL" id="EQD29162.1"/>
    </source>
</evidence>
<dbReference type="AlphaFoldDB" id="T0YBJ1"/>
<feature type="non-terminal residue" evidence="3">
    <location>
        <position position="230"/>
    </location>
</feature>
<accession>T0YBJ1</accession>
<evidence type="ECO:0000259" key="1">
    <source>
        <dbReference type="Pfam" id="PF00534"/>
    </source>
</evidence>
<dbReference type="GO" id="GO:0016757">
    <property type="term" value="F:glycosyltransferase activity"/>
    <property type="evidence" value="ECO:0007669"/>
    <property type="project" value="UniProtKB-KW"/>
</dbReference>
<organism evidence="3">
    <name type="scientific">mine drainage metagenome</name>
    <dbReference type="NCBI Taxonomy" id="410659"/>
    <lineage>
        <taxon>unclassified sequences</taxon>
        <taxon>metagenomes</taxon>
        <taxon>ecological metagenomes</taxon>
    </lineage>
</organism>
<keyword evidence="3" id="KW-0808">Transferase</keyword>
<dbReference type="SUPFAM" id="SSF53756">
    <property type="entry name" value="UDP-Glycosyltransferase/glycogen phosphorylase"/>
    <property type="match status" value="1"/>
</dbReference>